<dbReference type="EMBL" id="JADWDJ010000003">
    <property type="protein sequence ID" value="KAG5283334.1"/>
    <property type="molecule type" value="Genomic_DNA"/>
</dbReference>
<dbReference type="PANTHER" id="PTHR43157">
    <property type="entry name" value="PHOSPHATIDYLINOSITOL-GLYCAN BIOSYNTHESIS CLASS F PROTEIN-RELATED"/>
    <property type="match status" value="1"/>
</dbReference>
<dbReference type="PRINTS" id="PR00081">
    <property type="entry name" value="GDHRDH"/>
</dbReference>
<dbReference type="CDD" id="cd05327">
    <property type="entry name" value="retinol-DH_like_SDR_c_like"/>
    <property type="match status" value="1"/>
</dbReference>
<evidence type="ECO:0000313" key="3">
    <source>
        <dbReference type="EMBL" id="KAG5283334.1"/>
    </source>
</evidence>
<keyword evidence="4" id="KW-1185">Reference proteome</keyword>
<comment type="similarity">
    <text evidence="1">Belongs to the short-chain dehydrogenases/reductases (SDR) family.</text>
</comment>
<dbReference type="SUPFAM" id="SSF51735">
    <property type="entry name" value="NAD(P)-binding Rossmann-fold domains"/>
    <property type="match status" value="1"/>
</dbReference>
<sequence>MLEIHRASLKRNRVDGYGEVRVTLLYNPATLHQWSMGPINSSNVNEMWWFLQCILPALKLYLIGVKALLYQLFNNPLALPVLPAQNGKVAIVTGGARGMGYETVRHLTRLGMHVIIASNHDNEGLTAVKRICEERNDAQVEFEHLDLASLRSVRQFVKKFKHRGLPLHVLVNNAAVMLVPETKTEEGFEQHFGINYLGHFLLTSLLLDTLKQSGQHDSYSRIVTISSSAHHMGQLSLKEAERRHSYSPHAAYAHSKLALVLFTYRLQQELTAGGFPVTANVVDPGMVDTALYRHLCSPAQLAKKLVARLLFWTAAQGASTAIFAATAAELEGVGGCYLHNGRRARSAAASYDEALQAHLWTQSCRLAGLLPEPCRAD</sequence>
<proteinExistence type="inferred from homology"/>
<organism evidence="3 4">
    <name type="scientific">Alosa alosa</name>
    <name type="common">allis shad</name>
    <dbReference type="NCBI Taxonomy" id="278164"/>
    <lineage>
        <taxon>Eukaryota</taxon>
        <taxon>Metazoa</taxon>
        <taxon>Chordata</taxon>
        <taxon>Craniata</taxon>
        <taxon>Vertebrata</taxon>
        <taxon>Euteleostomi</taxon>
        <taxon>Actinopterygii</taxon>
        <taxon>Neopterygii</taxon>
        <taxon>Teleostei</taxon>
        <taxon>Clupei</taxon>
        <taxon>Clupeiformes</taxon>
        <taxon>Clupeoidei</taxon>
        <taxon>Clupeidae</taxon>
        <taxon>Alosa</taxon>
    </lineage>
</organism>
<evidence type="ECO:0000256" key="2">
    <source>
        <dbReference type="ARBA" id="ARBA00023002"/>
    </source>
</evidence>
<evidence type="ECO:0008006" key="5">
    <source>
        <dbReference type="Google" id="ProtNLM"/>
    </source>
</evidence>
<dbReference type="InterPro" id="IPR036291">
    <property type="entry name" value="NAD(P)-bd_dom_sf"/>
</dbReference>
<dbReference type="PANTHER" id="PTHR43157:SF31">
    <property type="entry name" value="PHOSPHATIDYLINOSITOL-GLYCAN BIOSYNTHESIS CLASS F PROTEIN"/>
    <property type="match status" value="1"/>
</dbReference>
<accession>A0AAV6H8A8</accession>
<dbReference type="InterPro" id="IPR002347">
    <property type="entry name" value="SDR_fam"/>
</dbReference>
<evidence type="ECO:0000256" key="1">
    <source>
        <dbReference type="ARBA" id="ARBA00006484"/>
    </source>
</evidence>
<name>A0AAV6H8A8_9TELE</name>
<gene>
    <name evidence="3" type="ORF">AALO_G00040940</name>
</gene>
<dbReference type="Pfam" id="PF00106">
    <property type="entry name" value="adh_short"/>
    <property type="match status" value="1"/>
</dbReference>
<comment type="caution">
    <text evidence="3">The sequence shown here is derived from an EMBL/GenBank/DDBJ whole genome shotgun (WGS) entry which is preliminary data.</text>
</comment>
<dbReference type="Proteomes" id="UP000823561">
    <property type="component" value="Chromosome 3"/>
</dbReference>
<dbReference type="Gene3D" id="3.40.50.720">
    <property type="entry name" value="NAD(P)-binding Rossmann-like Domain"/>
    <property type="match status" value="1"/>
</dbReference>
<dbReference type="AlphaFoldDB" id="A0AAV6H8A8"/>
<dbReference type="GO" id="GO:0016491">
    <property type="term" value="F:oxidoreductase activity"/>
    <property type="evidence" value="ECO:0007669"/>
    <property type="project" value="UniProtKB-KW"/>
</dbReference>
<reference evidence="3" key="1">
    <citation type="submission" date="2020-10" db="EMBL/GenBank/DDBJ databases">
        <title>Chromosome-scale genome assembly of the Allis shad, Alosa alosa.</title>
        <authorList>
            <person name="Margot Z."/>
            <person name="Christophe K."/>
            <person name="Cabau C."/>
            <person name="Louis A."/>
            <person name="Berthelot C."/>
            <person name="Parey E."/>
            <person name="Roest Crollius H."/>
            <person name="Montfort J."/>
            <person name="Robinson-Rechavi M."/>
            <person name="Bucao C."/>
            <person name="Bouchez O."/>
            <person name="Gislard M."/>
            <person name="Lluch J."/>
            <person name="Milhes M."/>
            <person name="Lampietro C."/>
            <person name="Lopez Roques C."/>
            <person name="Donnadieu C."/>
            <person name="Braasch I."/>
            <person name="Desvignes T."/>
            <person name="Postlethwait J."/>
            <person name="Bobe J."/>
            <person name="Guiguen Y."/>
        </authorList>
    </citation>
    <scope>NUCLEOTIDE SEQUENCE</scope>
    <source>
        <strain evidence="3">M-15738</strain>
        <tissue evidence="3">Blood</tissue>
    </source>
</reference>
<protein>
    <recommendedName>
        <fullName evidence="5">Dehydrogenase/reductase SDR family member on chromosome X</fullName>
    </recommendedName>
</protein>
<keyword evidence="2" id="KW-0560">Oxidoreductase</keyword>
<evidence type="ECO:0000313" key="4">
    <source>
        <dbReference type="Proteomes" id="UP000823561"/>
    </source>
</evidence>